<proteinExistence type="predicted"/>
<evidence type="ECO:0000313" key="1">
    <source>
        <dbReference type="EMBL" id="GBM75317.1"/>
    </source>
</evidence>
<protein>
    <submittedName>
        <fullName evidence="1">Uncharacterized protein</fullName>
    </submittedName>
</protein>
<dbReference type="Proteomes" id="UP000499080">
    <property type="component" value="Unassembled WGS sequence"/>
</dbReference>
<evidence type="ECO:0000313" key="2">
    <source>
        <dbReference type="Proteomes" id="UP000499080"/>
    </source>
</evidence>
<sequence>MNYILVILPQAGQITPAQSCAFLHGVDWMWSVGLCRLMRGRSAKETALRWTPVGLHKVGSFIIHLRSFRVVPSVTSAEVAGLAVVGKRVKSHRSQGLQGAFYN</sequence>
<reference evidence="1 2" key="1">
    <citation type="journal article" date="2019" name="Sci. Rep.">
        <title>Orb-weaving spider Araneus ventricosus genome elucidates the spidroin gene catalogue.</title>
        <authorList>
            <person name="Kono N."/>
            <person name="Nakamura H."/>
            <person name="Ohtoshi R."/>
            <person name="Moran D.A.P."/>
            <person name="Shinohara A."/>
            <person name="Yoshida Y."/>
            <person name="Fujiwara M."/>
            <person name="Mori M."/>
            <person name="Tomita M."/>
            <person name="Arakawa K."/>
        </authorList>
    </citation>
    <scope>NUCLEOTIDE SEQUENCE [LARGE SCALE GENOMIC DNA]</scope>
</reference>
<keyword evidence="2" id="KW-1185">Reference proteome</keyword>
<organism evidence="1 2">
    <name type="scientific">Araneus ventricosus</name>
    <name type="common">Orbweaver spider</name>
    <name type="synonym">Epeira ventricosa</name>
    <dbReference type="NCBI Taxonomy" id="182803"/>
    <lineage>
        <taxon>Eukaryota</taxon>
        <taxon>Metazoa</taxon>
        <taxon>Ecdysozoa</taxon>
        <taxon>Arthropoda</taxon>
        <taxon>Chelicerata</taxon>
        <taxon>Arachnida</taxon>
        <taxon>Araneae</taxon>
        <taxon>Araneomorphae</taxon>
        <taxon>Entelegynae</taxon>
        <taxon>Araneoidea</taxon>
        <taxon>Araneidae</taxon>
        <taxon>Araneus</taxon>
    </lineage>
</organism>
<dbReference type="AlphaFoldDB" id="A0A4Y2IC70"/>
<gene>
    <name evidence="1" type="ORF">AVEN_126690_1</name>
</gene>
<comment type="caution">
    <text evidence="1">The sequence shown here is derived from an EMBL/GenBank/DDBJ whole genome shotgun (WGS) entry which is preliminary data.</text>
</comment>
<accession>A0A4Y2IC70</accession>
<dbReference type="EMBL" id="BGPR01002549">
    <property type="protein sequence ID" value="GBM75317.1"/>
    <property type="molecule type" value="Genomic_DNA"/>
</dbReference>
<name>A0A4Y2IC70_ARAVE</name>